<keyword evidence="2" id="KW-1185">Reference proteome</keyword>
<reference evidence="1" key="2">
    <citation type="submission" date="2025-09" db="UniProtKB">
        <authorList>
            <consortium name="EnsemblPlants"/>
        </authorList>
    </citation>
    <scope>IDENTIFICATION</scope>
</reference>
<dbReference type="EnsemblPlants" id="AVESA.00010b.r2.6AG1062070.1">
    <property type="protein sequence ID" value="AVESA.00010b.r2.6AG1062070.1.CDS"/>
    <property type="gene ID" value="AVESA.00010b.r2.6AG1062070"/>
</dbReference>
<sequence length="333" mass="36285">MFQFCIGLHILVLSITSLAHQTLGGPFHLTNQEENLRVSRELMSTNVKASCPQDSDLRCNSSHHSPGSIHMSYGHTLQSEKTGLQTYFAAHRTAENHGIGYYGLVATMEVYGYNLNVNQLSAGAIWIQNLEGDFYENLNSIVVGWVVWPAHFNDSHTHLFTAWTRDSDRSTGCVNLNCPGFRLVSGSPIFPGDIIEPVSDVNGVRQNLTIKMFKDKSSGDWWLHCGFNSNPVPVGYFPASLFSSLSTKANDISVGGHVLNSRRVSSPPMGSGAFASDAGKAASVRDIQLIDEDGKSTLVSNDWPITMTDYRLYSLTSIAGGKFNYGGPGGQSV</sequence>
<accession>A0ACD5Z172</accession>
<organism evidence="1 2">
    <name type="scientific">Avena sativa</name>
    <name type="common">Oat</name>
    <dbReference type="NCBI Taxonomy" id="4498"/>
    <lineage>
        <taxon>Eukaryota</taxon>
        <taxon>Viridiplantae</taxon>
        <taxon>Streptophyta</taxon>
        <taxon>Embryophyta</taxon>
        <taxon>Tracheophyta</taxon>
        <taxon>Spermatophyta</taxon>
        <taxon>Magnoliopsida</taxon>
        <taxon>Liliopsida</taxon>
        <taxon>Poales</taxon>
        <taxon>Poaceae</taxon>
        <taxon>BOP clade</taxon>
        <taxon>Pooideae</taxon>
        <taxon>Poodae</taxon>
        <taxon>Poeae</taxon>
        <taxon>Poeae Chloroplast Group 1 (Aveneae type)</taxon>
        <taxon>Aveninae</taxon>
        <taxon>Avena</taxon>
    </lineage>
</organism>
<dbReference type="Proteomes" id="UP001732700">
    <property type="component" value="Chromosome 6A"/>
</dbReference>
<proteinExistence type="predicted"/>
<name>A0ACD5Z172_AVESA</name>
<evidence type="ECO:0000313" key="2">
    <source>
        <dbReference type="Proteomes" id="UP001732700"/>
    </source>
</evidence>
<reference evidence="1" key="1">
    <citation type="submission" date="2021-05" db="EMBL/GenBank/DDBJ databases">
        <authorList>
            <person name="Scholz U."/>
            <person name="Mascher M."/>
            <person name="Fiebig A."/>
        </authorList>
    </citation>
    <scope>NUCLEOTIDE SEQUENCE [LARGE SCALE GENOMIC DNA]</scope>
</reference>
<evidence type="ECO:0000313" key="1">
    <source>
        <dbReference type="EnsemblPlants" id="AVESA.00010b.r2.6AG1062070.1.CDS"/>
    </source>
</evidence>
<protein>
    <submittedName>
        <fullName evidence="1">Uncharacterized protein</fullName>
    </submittedName>
</protein>